<evidence type="ECO:0000313" key="4">
    <source>
        <dbReference type="Proteomes" id="UP000464214"/>
    </source>
</evidence>
<accession>A0A6P1P2H7</accession>
<evidence type="ECO:0000313" key="3">
    <source>
        <dbReference type="EMBL" id="QHL88585.1"/>
    </source>
</evidence>
<dbReference type="InterPro" id="IPR001789">
    <property type="entry name" value="Sig_transdc_resp-reg_receiver"/>
</dbReference>
<evidence type="ECO:0000259" key="2">
    <source>
        <dbReference type="PROSITE" id="PS50110"/>
    </source>
</evidence>
<sequence length="136" mass="15691">MKRLNLILLVDDDETTNYLNKRLLNNLGVAERIEVATNGEEALKFLKTNHAAGHPGPELILLDIKMPVMDGFEFLEEYTHLSAELKNCILVMMLTSSASFYDLERLKQYTTVQRHISKPLQEPHVREIMDTYFPEV</sequence>
<dbReference type="PROSITE" id="PS50110">
    <property type="entry name" value="RESPONSE_REGULATORY"/>
    <property type="match status" value="1"/>
</dbReference>
<dbReference type="GO" id="GO:0000160">
    <property type="term" value="P:phosphorelay signal transduction system"/>
    <property type="evidence" value="ECO:0007669"/>
    <property type="project" value="InterPro"/>
</dbReference>
<dbReference type="Pfam" id="PF00072">
    <property type="entry name" value="Response_reg"/>
    <property type="match status" value="1"/>
</dbReference>
<keyword evidence="1" id="KW-0597">Phosphoprotein</keyword>
<organism evidence="3 4">
    <name type="scientific">Nibribacter ruber</name>
    <dbReference type="NCBI Taxonomy" id="2698458"/>
    <lineage>
        <taxon>Bacteria</taxon>
        <taxon>Pseudomonadati</taxon>
        <taxon>Bacteroidota</taxon>
        <taxon>Cytophagia</taxon>
        <taxon>Cytophagales</taxon>
        <taxon>Hymenobacteraceae</taxon>
        <taxon>Nibribacter</taxon>
    </lineage>
</organism>
<dbReference type="SUPFAM" id="SSF52172">
    <property type="entry name" value="CheY-like"/>
    <property type="match status" value="1"/>
</dbReference>
<dbReference type="RefSeq" id="WP_160693147.1">
    <property type="nucleotide sequence ID" value="NZ_CP047897.1"/>
</dbReference>
<proteinExistence type="predicted"/>
<dbReference type="PANTHER" id="PTHR44520:SF2">
    <property type="entry name" value="RESPONSE REGULATOR RCP1"/>
    <property type="match status" value="1"/>
</dbReference>
<dbReference type="InterPro" id="IPR052893">
    <property type="entry name" value="TCS_response_regulator"/>
</dbReference>
<dbReference type="InterPro" id="IPR011006">
    <property type="entry name" value="CheY-like_superfamily"/>
</dbReference>
<feature type="modified residue" description="4-aspartylphosphate" evidence="1">
    <location>
        <position position="63"/>
    </location>
</feature>
<feature type="domain" description="Response regulatory" evidence="2">
    <location>
        <begin position="6"/>
        <end position="133"/>
    </location>
</feature>
<dbReference type="Gene3D" id="3.40.50.2300">
    <property type="match status" value="1"/>
</dbReference>
<keyword evidence="4" id="KW-1185">Reference proteome</keyword>
<dbReference type="AlphaFoldDB" id="A0A6P1P2H7"/>
<dbReference type="PANTHER" id="PTHR44520">
    <property type="entry name" value="RESPONSE REGULATOR RCP1-RELATED"/>
    <property type="match status" value="1"/>
</dbReference>
<reference evidence="3 4" key="1">
    <citation type="submission" date="2020-01" db="EMBL/GenBank/DDBJ databases">
        <authorList>
            <person name="Kim M."/>
        </authorList>
    </citation>
    <scope>NUCLEOTIDE SEQUENCE [LARGE SCALE GENOMIC DNA]</scope>
    <source>
        <strain evidence="3 4">BT10</strain>
    </source>
</reference>
<gene>
    <name evidence="3" type="ORF">GU926_14560</name>
</gene>
<name>A0A6P1P2H7_9BACT</name>
<evidence type="ECO:0000256" key="1">
    <source>
        <dbReference type="PROSITE-ProRule" id="PRU00169"/>
    </source>
</evidence>
<protein>
    <submittedName>
        <fullName evidence="3">Response regulator</fullName>
    </submittedName>
</protein>
<dbReference type="SMART" id="SM00448">
    <property type="entry name" value="REC"/>
    <property type="match status" value="1"/>
</dbReference>
<dbReference type="KEGG" id="nib:GU926_14560"/>
<dbReference type="EMBL" id="CP047897">
    <property type="protein sequence ID" value="QHL88585.1"/>
    <property type="molecule type" value="Genomic_DNA"/>
</dbReference>
<dbReference type="Proteomes" id="UP000464214">
    <property type="component" value="Chromosome"/>
</dbReference>